<reference evidence="3" key="1">
    <citation type="journal article" date="2021" name="Microorganisms">
        <title>Acidisoma silvae sp. nov. and Acidisomacellulosilytica sp. nov., Two Acidophilic Bacteria Isolated from Decaying Wood, Hydrolyzing Cellulose and Producing Poly-3-hydroxybutyrate.</title>
        <authorList>
            <person name="Mieszkin S."/>
            <person name="Pouder E."/>
            <person name="Uroz S."/>
            <person name="Simon-Colin C."/>
            <person name="Alain K."/>
        </authorList>
    </citation>
    <scope>NUCLEOTIDE SEQUENCE</scope>
    <source>
        <strain evidence="3">HW T2.11</strain>
    </source>
</reference>
<feature type="chain" id="PRO_5037143616" evidence="1">
    <location>
        <begin position="28"/>
        <end position="416"/>
    </location>
</feature>
<dbReference type="EMBL" id="JAESVB010000008">
    <property type="protein sequence ID" value="MCB8876848.1"/>
    <property type="molecule type" value="Genomic_DNA"/>
</dbReference>
<evidence type="ECO:0000313" key="3">
    <source>
        <dbReference type="EMBL" id="MCB8876848.1"/>
    </source>
</evidence>
<reference evidence="3" key="2">
    <citation type="submission" date="2021-01" db="EMBL/GenBank/DDBJ databases">
        <authorList>
            <person name="Mieszkin S."/>
            <person name="Pouder E."/>
            <person name="Alain K."/>
        </authorList>
    </citation>
    <scope>NUCLEOTIDE SEQUENCE</scope>
    <source>
        <strain evidence="3">HW T2.11</strain>
    </source>
</reference>
<dbReference type="SUPFAM" id="SSF56935">
    <property type="entry name" value="Porins"/>
    <property type="match status" value="1"/>
</dbReference>
<organism evidence="3 4">
    <name type="scientific">Acidisoma silvae</name>
    <dbReference type="NCBI Taxonomy" id="2802396"/>
    <lineage>
        <taxon>Bacteria</taxon>
        <taxon>Pseudomonadati</taxon>
        <taxon>Pseudomonadota</taxon>
        <taxon>Alphaproteobacteria</taxon>
        <taxon>Acetobacterales</taxon>
        <taxon>Acidocellaceae</taxon>
        <taxon>Acidisoma</taxon>
    </lineage>
</organism>
<keyword evidence="4" id="KW-1185">Reference proteome</keyword>
<evidence type="ECO:0000313" key="4">
    <source>
        <dbReference type="Proteomes" id="UP000708298"/>
    </source>
</evidence>
<comment type="caution">
    <text evidence="3">The sequence shown here is derived from an EMBL/GenBank/DDBJ whole genome shotgun (WGS) entry which is preliminary data.</text>
</comment>
<feature type="signal peptide" evidence="1">
    <location>
        <begin position="1"/>
        <end position="27"/>
    </location>
</feature>
<dbReference type="Proteomes" id="UP000708298">
    <property type="component" value="Unassembled WGS sequence"/>
</dbReference>
<gene>
    <name evidence="3" type="ORF">ASILVAE211_16770</name>
</gene>
<dbReference type="InterPro" id="IPR023614">
    <property type="entry name" value="Porin_dom_sf"/>
</dbReference>
<dbReference type="GO" id="GO:0015288">
    <property type="term" value="F:porin activity"/>
    <property type="evidence" value="ECO:0007669"/>
    <property type="project" value="InterPro"/>
</dbReference>
<sequence length="416" mass="44164">MRRGTRLWAAKAAAIVLGLGFTGSASAQVSNPDLTMAIAPGSAVMRLGGRIAEWYGVSGFTGQSYKGRKYSGSGLAGYIRLYPGFDGVAANGLHYGAQAEIHENTASNSTAGAMGGTLYILRDFGYLGLPQLGLLRFGQQEGALYLFDTGRFDSGPDGFDDGAWSGDVEHDFVKAAARAIYPWTWSRTIRTTDKIDYISPTWSGVSFGLSFEPNQTAENDAPAVTSTTTSTDLRRNTLELGGRYKAVFDGIGLNVSGGYMTAGAVAYNTPSNTQPYQGLSVWSFGAELSDAGFTLGANTKFGRMNGQFEPDYKGGATAVGWLAGGAYTIAKFSFGGSYFVYDSQGDWSSPATEGTRRETGLAAGASYGLMPGVKLFASYFNATRHQDGYNFLAGEAGSSDNDTMAQVFAVGTWLYW</sequence>
<proteinExistence type="predicted"/>
<feature type="domain" description="Porin" evidence="2">
    <location>
        <begin position="13"/>
        <end position="379"/>
    </location>
</feature>
<dbReference type="GO" id="GO:0016020">
    <property type="term" value="C:membrane"/>
    <property type="evidence" value="ECO:0007669"/>
    <property type="project" value="InterPro"/>
</dbReference>
<dbReference type="InterPro" id="IPR033900">
    <property type="entry name" value="Gram_neg_porin_domain"/>
</dbReference>
<dbReference type="Pfam" id="PF13609">
    <property type="entry name" value="Porin_4"/>
    <property type="match status" value="1"/>
</dbReference>
<dbReference type="AlphaFoldDB" id="A0A963YVJ4"/>
<keyword evidence="1" id="KW-0732">Signal</keyword>
<dbReference type="RefSeq" id="WP_227322506.1">
    <property type="nucleotide sequence ID" value="NZ_JAESVB010000008.1"/>
</dbReference>
<dbReference type="Gene3D" id="2.40.160.10">
    <property type="entry name" value="Porin"/>
    <property type="match status" value="1"/>
</dbReference>
<evidence type="ECO:0000256" key="1">
    <source>
        <dbReference type="SAM" id="SignalP"/>
    </source>
</evidence>
<name>A0A963YVJ4_9PROT</name>
<evidence type="ECO:0000259" key="2">
    <source>
        <dbReference type="Pfam" id="PF13609"/>
    </source>
</evidence>
<protein>
    <submittedName>
        <fullName evidence="3">Porin</fullName>
    </submittedName>
</protein>
<accession>A0A963YVJ4</accession>